<dbReference type="InterPro" id="IPR038269">
    <property type="entry name" value="SCAN_sf"/>
</dbReference>
<accession>A0A673ZY11</accession>
<evidence type="ECO:0000313" key="2">
    <source>
        <dbReference type="Ensembl" id="ENSSTUP00000051645.1"/>
    </source>
</evidence>
<protein>
    <recommendedName>
        <fullName evidence="1">SCAN box domain-containing protein</fullName>
    </recommendedName>
</protein>
<feature type="domain" description="SCAN box" evidence="1">
    <location>
        <begin position="59"/>
        <end position="132"/>
    </location>
</feature>
<proteinExistence type="predicted"/>
<dbReference type="Proteomes" id="UP000472277">
    <property type="component" value="Chromosome 24"/>
</dbReference>
<evidence type="ECO:0000313" key="3">
    <source>
        <dbReference type="Proteomes" id="UP000472277"/>
    </source>
</evidence>
<dbReference type="GeneTree" id="ENSGT01150000288424"/>
<dbReference type="SUPFAM" id="SSF47353">
    <property type="entry name" value="Retrovirus capsid dimerization domain-like"/>
    <property type="match status" value="1"/>
</dbReference>
<reference evidence="2" key="2">
    <citation type="submission" date="2025-09" db="UniProtKB">
        <authorList>
            <consortium name="Ensembl"/>
        </authorList>
    </citation>
    <scope>IDENTIFICATION</scope>
</reference>
<organism evidence="2 3">
    <name type="scientific">Salmo trutta</name>
    <name type="common">Brown trout</name>
    <dbReference type="NCBI Taxonomy" id="8032"/>
    <lineage>
        <taxon>Eukaryota</taxon>
        <taxon>Metazoa</taxon>
        <taxon>Chordata</taxon>
        <taxon>Craniata</taxon>
        <taxon>Vertebrata</taxon>
        <taxon>Euteleostomi</taxon>
        <taxon>Actinopterygii</taxon>
        <taxon>Neopterygii</taxon>
        <taxon>Teleostei</taxon>
        <taxon>Protacanthopterygii</taxon>
        <taxon>Salmoniformes</taxon>
        <taxon>Salmonidae</taxon>
        <taxon>Salmoninae</taxon>
        <taxon>Salmo</taxon>
    </lineage>
</organism>
<dbReference type="Ensembl" id="ENSSTUT00000054003.1">
    <property type="protein sequence ID" value="ENSSTUP00000051645.1"/>
    <property type="gene ID" value="ENSSTUG00000021840.1"/>
</dbReference>
<dbReference type="InParanoid" id="A0A673ZY11"/>
<name>A0A673ZY11_SALTR</name>
<keyword evidence="3" id="KW-1185">Reference proteome</keyword>
<sequence>MCLCSNLSFVFKPPCHVMLALHLIEGKLFGKGKKSCLLIRCNSVVVTDFRLWETLESTMRFREEKTKAGESCQELFVRLRELARIPPTEHTVETVLEVIVLEQFLLMITSEIRVWVWERDRKSAAEAPRLAEVYMSARQDQRAFSNANTVAAA</sequence>
<evidence type="ECO:0000259" key="1">
    <source>
        <dbReference type="PROSITE" id="PS50804"/>
    </source>
</evidence>
<dbReference type="Pfam" id="PF02023">
    <property type="entry name" value="SCAN"/>
    <property type="match status" value="1"/>
</dbReference>
<dbReference type="AlphaFoldDB" id="A0A673ZY11"/>
<reference evidence="2" key="1">
    <citation type="submission" date="2025-08" db="UniProtKB">
        <authorList>
            <consortium name="Ensembl"/>
        </authorList>
    </citation>
    <scope>IDENTIFICATION</scope>
</reference>
<dbReference type="Gene3D" id="1.10.4020.10">
    <property type="entry name" value="DNA breaking-rejoining enzymes"/>
    <property type="match status" value="1"/>
</dbReference>
<dbReference type="InterPro" id="IPR003309">
    <property type="entry name" value="SCAN_dom"/>
</dbReference>
<dbReference type="SMART" id="SM00431">
    <property type="entry name" value="SCAN"/>
    <property type="match status" value="1"/>
</dbReference>
<dbReference type="PROSITE" id="PS50804">
    <property type="entry name" value="SCAN_BOX"/>
    <property type="match status" value="1"/>
</dbReference>